<evidence type="ECO:0000313" key="2">
    <source>
        <dbReference type="Proteomes" id="UP001499947"/>
    </source>
</evidence>
<dbReference type="Proteomes" id="UP001499947">
    <property type="component" value="Unassembled WGS sequence"/>
</dbReference>
<dbReference type="EMBL" id="BAAALR010000065">
    <property type="protein sequence ID" value="GAA1709165.1"/>
    <property type="molecule type" value="Genomic_DNA"/>
</dbReference>
<organism evidence="1 2">
    <name type="scientific">Streptomyces yatensis</name>
    <dbReference type="NCBI Taxonomy" id="155177"/>
    <lineage>
        <taxon>Bacteria</taxon>
        <taxon>Bacillati</taxon>
        <taxon>Actinomycetota</taxon>
        <taxon>Actinomycetes</taxon>
        <taxon>Kitasatosporales</taxon>
        <taxon>Streptomycetaceae</taxon>
        <taxon>Streptomyces</taxon>
        <taxon>Streptomyces violaceusniger group</taxon>
    </lineage>
</organism>
<protein>
    <submittedName>
        <fullName evidence="1">Uncharacterized protein</fullName>
    </submittedName>
</protein>
<evidence type="ECO:0000313" key="1">
    <source>
        <dbReference type="EMBL" id="GAA1709165.1"/>
    </source>
</evidence>
<name>A0ABP4UT89_9ACTN</name>
<proteinExistence type="predicted"/>
<gene>
    <name evidence="1" type="ORF">GCM10009680_57580</name>
</gene>
<reference evidence="2" key="1">
    <citation type="journal article" date="2019" name="Int. J. Syst. Evol. Microbiol.">
        <title>The Global Catalogue of Microorganisms (GCM) 10K type strain sequencing project: providing services to taxonomists for standard genome sequencing and annotation.</title>
        <authorList>
            <consortium name="The Broad Institute Genomics Platform"/>
            <consortium name="The Broad Institute Genome Sequencing Center for Infectious Disease"/>
            <person name="Wu L."/>
            <person name="Ma J."/>
        </authorList>
    </citation>
    <scope>NUCLEOTIDE SEQUENCE [LARGE SCALE GENOMIC DNA]</scope>
    <source>
        <strain evidence="2">JCM 13244</strain>
    </source>
</reference>
<sequence length="72" mass="7446">MSESSGVLPVGLDQDCWSAAPVGALNAGACEHSGFGLIEASNADQAFEFRAGAFDVLGHQRQVQREAQIVGA</sequence>
<dbReference type="RefSeq" id="WP_211121375.1">
    <property type="nucleotide sequence ID" value="NZ_BAAALR010000065.1"/>
</dbReference>
<keyword evidence="2" id="KW-1185">Reference proteome</keyword>
<comment type="caution">
    <text evidence="1">The sequence shown here is derived from an EMBL/GenBank/DDBJ whole genome shotgun (WGS) entry which is preliminary data.</text>
</comment>
<accession>A0ABP4UT89</accession>